<sequence length="123" mass="13659">MSWAYIDDRFAKFADDHPEFAHMSAIVKSVRAVGADADLAACTSMHDLIVVAEPIPEPPYDVVAIRAPSSLAHPSNGSVLIEHLSITGRDDRLERPVDEAVLLFWRFMIEKFGVDPSNYSHPQ</sequence>
<dbReference type="EMBL" id="AP019307">
    <property type="protein sequence ID" value="BBH18575.1"/>
    <property type="molecule type" value="Genomic_DNA"/>
</dbReference>
<evidence type="ECO:0000313" key="1">
    <source>
        <dbReference type="EMBL" id="BBH18575.1"/>
    </source>
</evidence>
<reference evidence="1 2" key="1">
    <citation type="submission" date="2018-11" db="EMBL/GenBank/DDBJ databases">
        <title>Complete genome sequence of Nocardioides baekrokdamisoli strain KCTC 39748.</title>
        <authorList>
            <person name="Kang S.W."/>
            <person name="Lee K.C."/>
            <person name="Kim K.K."/>
            <person name="Kim J.S."/>
            <person name="Kim D.S."/>
            <person name="Ko S.H."/>
            <person name="Yang S.H."/>
            <person name="Shin Y.K."/>
            <person name="Lee J.S."/>
        </authorList>
    </citation>
    <scope>NUCLEOTIDE SEQUENCE [LARGE SCALE GENOMIC DNA]</scope>
    <source>
        <strain evidence="1 2">KCTC 39748</strain>
    </source>
</reference>
<dbReference type="Proteomes" id="UP000271573">
    <property type="component" value="Chromosome"/>
</dbReference>
<proteinExistence type="predicted"/>
<keyword evidence="2" id="KW-1185">Reference proteome</keyword>
<organism evidence="1 2">
    <name type="scientific">Nocardioides baekrokdamisoli</name>
    <dbReference type="NCBI Taxonomy" id="1804624"/>
    <lineage>
        <taxon>Bacteria</taxon>
        <taxon>Bacillati</taxon>
        <taxon>Actinomycetota</taxon>
        <taxon>Actinomycetes</taxon>
        <taxon>Propionibacteriales</taxon>
        <taxon>Nocardioidaceae</taxon>
        <taxon>Nocardioides</taxon>
    </lineage>
</organism>
<protein>
    <submittedName>
        <fullName evidence="1">Uncharacterized protein</fullName>
    </submittedName>
</protein>
<dbReference type="KEGG" id="nbe:Back2_28620"/>
<name>A0A3G9IRI0_9ACTN</name>
<gene>
    <name evidence="1" type="ORF">Back2_28620</name>
</gene>
<dbReference type="AlphaFoldDB" id="A0A3G9IRI0"/>
<evidence type="ECO:0000313" key="2">
    <source>
        <dbReference type="Proteomes" id="UP000271573"/>
    </source>
</evidence>
<accession>A0A3G9IRI0</accession>